<evidence type="ECO:0000256" key="4">
    <source>
        <dbReference type="ARBA" id="ARBA00022829"/>
    </source>
</evidence>
<gene>
    <name evidence="7" type="ORF">H6P81_001780</name>
</gene>
<dbReference type="InterPro" id="IPR030397">
    <property type="entry name" value="SEPARIN_core_dom"/>
</dbReference>
<dbReference type="InterPro" id="IPR056933">
    <property type="entry name" value="TPR_ESP1"/>
</dbReference>
<feature type="domain" description="Peptidase C50" evidence="6">
    <location>
        <begin position="1838"/>
        <end position="1932"/>
    </location>
</feature>
<feature type="region of interest" description="Disordered" evidence="5">
    <location>
        <begin position="2378"/>
        <end position="2399"/>
    </location>
</feature>
<proteinExistence type="predicted"/>
<dbReference type="EMBL" id="JAINDJ010000002">
    <property type="protein sequence ID" value="KAG9457272.1"/>
    <property type="molecule type" value="Genomic_DNA"/>
</dbReference>
<evidence type="ECO:0000259" key="6">
    <source>
        <dbReference type="PROSITE" id="PS51700"/>
    </source>
</evidence>
<dbReference type="PANTHER" id="PTHR12792:SF0">
    <property type="entry name" value="SEPARIN"/>
    <property type="match status" value="1"/>
</dbReference>
<protein>
    <recommendedName>
        <fullName evidence="2">separase</fullName>
        <ecNumber evidence="2">3.4.22.49</ecNumber>
    </recommendedName>
</protein>
<dbReference type="GO" id="GO:0005634">
    <property type="term" value="C:nucleus"/>
    <property type="evidence" value="ECO:0007669"/>
    <property type="project" value="InterPro"/>
</dbReference>
<dbReference type="GO" id="GO:0004197">
    <property type="term" value="F:cysteine-type endopeptidase activity"/>
    <property type="evidence" value="ECO:0007669"/>
    <property type="project" value="InterPro"/>
</dbReference>
<keyword evidence="4" id="KW-0159">Chromosome partition</keyword>
<evidence type="ECO:0000256" key="2">
    <source>
        <dbReference type="ARBA" id="ARBA00012489"/>
    </source>
</evidence>
<evidence type="ECO:0000256" key="3">
    <source>
        <dbReference type="ARBA" id="ARBA00022801"/>
    </source>
</evidence>
<dbReference type="Pfam" id="PF03568">
    <property type="entry name" value="Separin_C"/>
    <property type="match status" value="1"/>
</dbReference>
<keyword evidence="8" id="KW-1185">Reference proteome</keyword>
<dbReference type="Proteomes" id="UP000825729">
    <property type="component" value="Unassembled WGS sequence"/>
</dbReference>
<dbReference type="InterPro" id="IPR005314">
    <property type="entry name" value="Peptidase_C50"/>
</dbReference>
<dbReference type="GO" id="GO:0051307">
    <property type="term" value="P:meiotic chromosome separation"/>
    <property type="evidence" value="ECO:0007669"/>
    <property type="project" value="TreeGrafter"/>
</dbReference>
<reference evidence="7 8" key="1">
    <citation type="submission" date="2021-07" db="EMBL/GenBank/DDBJ databases">
        <title>The Aristolochia fimbriata genome: insights into angiosperm evolution, floral development and chemical biosynthesis.</title>
        <authorList>
            <person name="Jiao Y."/>
        </authorList>
    </citation>
    <scope>NUCLEOTIDE SEQUENCE [LARGE SCALE GENOMIC DNA]</scope>
    <source>
        <strain evidence="7">IBCAS-2021</strain>
        <tissue evidence="7">Leaf</tissue>
    </source>
</reference>
<evidence type="ECO:0000256" key="5">
    <source>
        <dbReference type="SAM" id="MobiDB-lite"/>
    </source>
</evidence>
<sequence>MESSLLDRLERSDYTGLRVQISAYLRPLVDMISSDEHHKRRRHYSKGKHNKISLDPASLRPLAKQFLPFLSSLLNILPTRLLDSANGASEEAGHELFGIYKLALDCLDSLSPCLSEKPYTTLLRRVRFIRCLEQWGRYVEAEREGFNLLERLRPMIGGEASIKNSHKGMREDDICFLLGPPPRDAEVTLALSVVELVWCLITFVYKKETKESKVYDRVLAMSDQVMPWLRALGSKEMEKFHRAIISSLYRCGLILVENLGCFDEHLVRKFCMTVLGECLKSSMKDRLVKMARKYCSGVDWESKPTLVLDILKCCLGSLICDCKVNVLSNVNEVLDFVFDFFSKCGSTDSYLGTCAAKYLHEVTLGFGQVFTPCAAVLSLYAAGLNFSECANWENLQQLAASLDSLATFFCPGEVTRAQNGPKTCTNTHGEVSLLSYIYALYFLCRPFAKSVNTIWKHSISEGEVIPILPDINAIQDLFLHLCHAFVMGLSKSCSRDSERLHEERLKLFHVVLAAFRVSLRTSRKSQECVNLIDSILSQDWIEAQEIEFLISSIYNVGVSVFNNKQLEKASITLGLSHRASWIHVSLLCQKFSHQVEEINKDYISDEIIKDSVSDACVKTAMYLDVLHQSISSSTDKVIVNSLLEWSAARDLLNLTGPPVALVKQWAKMLCKDALGAEAVDKALSLYSLLPSCTKHTMTIILQQELLAYAELEYRNPDFCQKMQLKVISILLKDIYGTKGCPLEVSKVLLSKGRLLRSSTADGLKDCIQCLSEAISILKDMLEEPSQRTPTVSHQLALAYCLRALCIQEEDQNTKAILLDISSALMLWSSTDMQNHLISDNHLDFLPEKTIPMLCHVADLLSLKGCLKFQCDVYKLIIAFCKRQDISLERCLAMLWGARRLNHPLCIFPIDENFLLNLSNQFGGHVESLDFWISCIEDYHPQSLLGFCQKLLSLDSIEFQVDGEPSKRLSGMDVSIERIKETASALISSKPVTSELAFLAGCLYYDLSEKLISTGQLFEALATAKQAHQLWTKLLKRKFIYSVGPQSNKGIETGENVHNNECDHVLLQATRSHTTEIWPDVTKLQHLEDCVLSPWNVLQCYLESCLQVGLIHETIGNGAEAEAFFRMGMKISCVQSLPLFRVAFGCFLGRLFCKKGLWSLAEDELEKAKQILCDSNSIVCAHCKLQLEVTLDLQIGDLARHWSCFTTQVKPLRNEYCALDVYKTAFNKLNIPDQKNVADKKVNDNSKPTCSQWKQVLKTENSVKTNGVRVCSCHPIIQVDEEIVRCEDVMFSLRDFISIKREFHQRCLSLKLLSKMGKCMRAHSEVHELHKIFLKSISLMFRKYSSSQADRDSDLLRLMDEENTVQMLVVQYATLLYDISWFSMKNLFSEQPGKIKCCALCHVDVSRVVSWLLQAFVLCRELPLLLQKVARLLAAVFVLFTVTGNSSLPVHCGKSLSSVHFAAYFHQASVGTYLNQHYLSRTSVNHKEAHFYGSEDHVSQTCSSHSVVPEKLEDLKKFVENFFNALPSVTIVCLSIFGSRYTGLLGRMLHVPSTFSAWLLLSRFYSDRKPCVMFIPIDSLNEENESGSNDPATSVYEEEVSDKKWKCPWGYTVVDDVAPEFRSILEESYKSTSNKPQVETQKTRINWWIQRTRLNDRLDKFLRNVEDLWLGPWKCLLLGERSNTERLDKVLAKLRVDLRRKCNFEVNELLLRTVVGGAASVAESEECISQLLLYKGYLGRGGSAKRRELFSSFCGRIGELSGSPHELIVQAIRKVAEEGVDRGPVVLVMDADIQMLPWESVPVLRKQEAYRMLSLQSICVALRREKDRGLFNTFPQVDPGDAYFVLNPSGDLDYIQVEFEEWFKNLKWEGRAGNAPTTEELVTALKSHDLFLYFGHGSGVQYISCREIQKLEICAATSLMGCSSGSLSFGGCYGPQGAPVSYLLAGSPAIICNLWDVTDRDIDRFGKVMVQSWLQEASKATSGCSQCNGLTKEIDQLTLADKVTGKAPRTRSKAKAEKEKKRESSDHCKCHEDSKRVTLASFMGEARDACRLPFLIGASPVCYGVPTLIQKKPSQHTELKPLKPGSSMAHRIYLRSVCSIIHNIKSLSLYSNLQRLDIKCSPLLAFVGSGSPGNWLLLVSRTYARTSRQYDLFGKGKRGEKQIRRSWEKEMNESSSLWSGSDEDEESNSKDIDIDEHVKKLKKEAEERASLIDADDSDELKSVWSGSDEEKTLWTGSECDDNDDIPTEPYLHERSDSYIDKLFEFEEAPKYRTISELLKAENDPPELSPGKQARKLSVENALKKLKKGPDGRYTNVWEVMTDIDLLIGAFENVVSGPEYSELRQGGPKKLNMEFFKDIQARMRDPNFEFSPELKLKPKSKLVSRKRWQKAQSRRRKAGRR</sequence>
<evidence type="ECO:0000313" key="7">
    <source>
        <dbReference type="EMBL" id="KAG9457272.1"/>
    </source>
</evidence>
<dbReference type="GO" id="GO:0005737">
    <property type="term" value="C:cytoplasm"/>
    <property type="evidence" value="ECO:0007669"/>
    <property type="project" value="TreeGrafter"/>
</dbReference>
<comment type="catalytic activity">
    <reaction evidence="1">
        <text>All bonds known to be hydrolyzed by this endopeptidase have arginine in P1 and an acidic residue in P4. P6 is often occupied by an acidic residue or by a hydroxy-amino-acid residue, the phosphorylation of which enhances cleavage.</text>
        <dbReference type="EC" id="3.4.22.49"/>
    </reaction>
</comment>
<evidence type="ECO:0000313" key="8">
    <source>
        <dbReference type="Proteomes" id="UP000825729"/>
    </source>
</evidence>
<dbReference type="EC" id="3.4.22.49" evidence="2"/>
<dbReference type="GO" id="GO:0072686">
    <property type="term" value="C:mitotic spindle"/>
    <property type="evidence" value="ECO:0007669"/>
    <property type="project" value="TreeGrafter"/>
</dbReference>
<dbReference type="PROSITE" id="PS51700">
    <property type="entry name" value="SEPARIN"/>
    <property type="match status" value="1"/>
</dbReference>
<feature type="region of interest" description="Disordered" evidence="5">
    <location>
        <begin position="2004"/>
        <end position="2024"/>
    </location>
</feature>
<dbReference type="PANTHER" id="PTHR12792">
    <property type="entry name" value="EXTRA SPINDLE POLES 1-RELATED"/>
    <property type="match status" value="1"/>
</dbReference>
<dbReference type="GO" id="GO:0006508">
    <property type="term" value="P:proteolysis"/>
    <property type="evidence" value="ECO:0007669"/>
    <property type="project" value="InterPro"/>
</dbReference>
<feature type="compositionally biased region" description="Basic and acidic residues" evidence="5">
    <location>
        <begin position="2013"/>
        <end position="2024"/>
    </location>
</feature>
<dbReference type="Pfam" id="PF25113">
    <property type="entry name" value="TPR_ESP1_2nd"/>
    <property type="match status" value="1"/>
</dbReference>
<keyword evidence="3" id="KW-0378">Hydrolase</keyword>
<dbReference type="InterPro" id="IPR056932">
    <property type="entry name" value="TPR_ESP1_2nd"/>
</dbReference>
<comment type="caution">
    <text evidence="7">The sequence shown here is derived from an EMBL/GenBank/DDBJ whole genome shotgun (WGS) entry which is preliminary data.</text>
</comment>
<evidence type="ECO:0000256" key="1">
    <source>
        <dbReference type="ARBA" id="ARBA00000451"/>
    </source>
</evidence>
<dbReference type="Pfam" id="PF25110">
    <property type="entry name" value="TPR_ESP1"/>
    <property type="match status" value="1"/>
</dbReference>
<name>A0AAV7FB44_ARIFI</name>
<accession>A0AAV7FB44</accession>
<organism evidence="7 8">
    <name type="scientific">Aristolochia fimbriata</name>
    <name type="common">White veined hardy Dutchman's pipe vine</name>
    <dbReference type="NCBI Taxonomy" id="158543"/>
    <lineage>
        <taxon>Eukaryota</taxon>
        <taxon>Viridiplantae</taxon>
        <taxon>Streptophyta</taxon>
        <taxon>Embryophyta</taxon>
        <taxon>Tracheophyta</taxon>
        <taxon>Spermatophyta</taxon>
        <taxon>Magnoliopsida</taxon>
        <taxon>Magnoliidae</taxon>
        <taxon>Piperales</taxon>
        <taxon>Aristolochiaceae</taxon>
        <taxon>Aristolochia</taxon>
    </lineage>
</organism>